<name>A0AAV2AF76_9ARAC</name>
<dbReference type="AlphaFoldDB" id="A0AAV2AF76"/>
<feature type="non-terminal residue" evidence="1">
    <location>
        <position position="38"/>
    </location>
</feature>
<dbReference type="Proteomes" id="UP001497382">
    <property type="component" value="Unassembled WGS sequence"/>
</dbReference>
<accession>A0AAV2AF76</accession>
<proteinExistence type="predicted"/>
<keyword evidence="2" id="KW-1185">Reference proteome</keyword>
<comment type="caution">
    <text evidence="1">The sequence shown here is derived from an EMBL/GenBank/DDBJ whole genome shotgun (WGS) entry which is preliminary data.</text>
</comment>
<sequence length="38" mass="4697">MEFFRVVMHLSMRQDLSNHSLMNKRMKLNIYLDPHIHL</sequence>
<reference evidence="1 2" key="1">
    <citation type="submission" date="2024-04" db="EMBL/GenBank/DDBJ databases">
        <authorList>
            <person name="Rising A."/>
            <person name="Reimegard J."/>
            <person name="Sonavane S."/>
            <person name="Akerstrom W."/>
            <person name="Nylinder S."/>
            <person name="Hedman E."/>
            <person name="Kallberg Y."/>
        </authorList>
    </citation>
    <scope>NUCLEOTIDE SEQUENCE [LARGE SCALE GENOMIC DNA]</scope>
</reference>
<gene>
    <name evidence="1" type="ORF">LARSCL_LOCUS12199</name>
</gene>
<protein>
    <submittedName>
        <fullName evidence="1">Uncharacterized protein</fullName>
    </submittedName>
</protein>
<evidence type="ECO:0000313" key="2">
    <source>
        <dbReference type="Proteomes" id="UP001497382"/>
    </source>
</evidence>
<evidence type="ECO:0000313" key="1">
    <source>
        <dbReference type="EMBL" id="CAL1282684.1"/>
    </source>
</evidence>
<organism evidence="1 2">
    <name type="scientific">Larinioides sclopetarius</name>
    <dbReference type="NCBI Taxonomy" id="280406"/>
    <lineage>
        <taxon>Eukaryota</taxon>
        <taxon>Metazoa</taxon>
        <taxon>Ecdysozoa</taxon>
        <taxon>Arthropoda</taxon>
        <taxon>Chelicerata</taxon>
        <taxon>Arachnida</taxon>
        <taxon>Araneae</taxon>
        <taxon>Araneomorphae</taxon>
        <taxon>Entelegynae</taxon>
        <taxon>Araneoidea</taxon>
        <taxon>Araneidae</taxon>
        <taxon>Larinioides</taxon>
    </lineage>
</organism>
<dbReference type="EMBL" id="CAXIEN010000159">
    <property type="protein sequence ID" value="CAL1282684.1"/>
    <property type="molecule type" value="Genomic_DNA"/>
</dbReference>